<dbReference type="GO" id="GO:0016810">
    <property type="term" value="F:hydrolase activity, acting on carbon-nitrogen (but not peptide) bonds"/>
    <property type="evidence" value="ECO:0007669"/>
    <property type="project" value="InterPro"/>
</dbReference>
<dbReference type="PANTHER" id="PTHR43135:SF3">
    <property type="entry name" value="ALPHA-D-RIBOSE 1-METHYLPHOSPHONATE 5-TRIPHOSPHATE DIPHOSPHATASE"/>
    <property type="match status" value="1"/>
</dbReference>
<dbReference type="Gene3D" id="3.20.20.140">
    <property type="entry name" value="Metal-dependent hydrolases"/>
    <property type="match status" value="1"/>
</dbReference>
<dbReference type="AlphaFoldDB" id="A0A1I4I2R5"/>
<gene>
    <name evidence="2" type="ORF">SAMN04490355_100674</name>
</gene>
<dbReference type="InterPro" id="IPR006680">
    <property type="entry name" value="Amidohydro-rel"/>
</dbReference>
<evidence type="ECO:0000259" key="1">
    <source>
        <dbReference type="Pfam" id="PF01979"/>
    </source>
</evidence>
<dbReference type="CDD" id="cd01292">
    <property type="entry name" value="metallo-dependent_hydrolases"/>
    <property type="match status" value="1"/>
</dbReference>
<dbReference type="SUPFAM" id="SSF51338">
    <property type="entry name" value="Composite domain of metallo-dependent hydrolases"/>
    <property type="match status" value="1"/>
</dbReference>
<protein>
    <submittedName>
        <fullName evidence="2">Enamidase</fullName>
    </submittedName>
</protein>
<feature type="domain" description="Amidohydrolase-related" evidence="1">
    <location>
        <begin position="56"/>
        <end position="366"/>
    </location>
</feature>
<dbReference type="Pfam" id="PF01979">
    <property type="entry name" value="Amidohydro_1"/>
    <property type="match status" value="1"/>
</dbReference>
<evidence type="ECO:0000313" key="3">
    <source>
        <dbReference type="Proteomes" id="UP000199520"/>
    </source>
</evidence>
<proteinExistence type="predicted"/>
<dbReference type="InterPro" id="IPR011059">
    <property type="entry name" value="Metal-dep_hydrolase_composite"/>
</dbReference>
<organism evidence="2 3">
    <name type="scientific">Pelosinus propionicus DSM 13327</name>
    <dbReference type="NCBI Taxonomy" id="1123291"/>
    <lineage>
        <taxon>Bacteria</taxon>
        <taxon>Bacillati</taxon>
        <taxon>Bacillota</taxon>
        <taxon>Negativicutes</taxon>
        <taxon>Selenomonadales</taxon>
        <taxon>Sporomusaceae</taxon>
        <taxon>Pelosinus</taxon>
    </lineage>
</organism>
<evidence type="ECO:0000313" key="2">
    <source>
        <dbReference type="EMBL" id="SFL48645.1"/>
    </source>
</evidence>
<keyword evidence="3" id="KW-1185">Reference proteome</keyword>
<dbReference type="Gene3D" id="2.30.40.10">
    <property type="entry name" value="Urease, subunit C, domain 1"/>
    <property type="match status" value="1"/>
</dbReference>
<dbReference type="InterPro" id="IPR032466">
    <property type="entry name" value="Metal_Hydrolase"/>
</dbReference>
<name>A0A1I4I2R5_9FIRM</name>
<dbReference type="SUPFAM" id="SSF51556">
    <property type="entry name" value="Metallo-dependent hydrolases"/>
    <property type="match status" value="1"/>
</dbReference>
<dbReference type="EMBL" id="FOTS01000006">
    <property type="protein sequence ID" value="SFL48645.1"/>
    <property type="molecule type" value="Genomic_DNA"/>
</dbReference>
<dbReference type="PANTHER" id="PTHR43135">
    <property type="entry name" value="ALPHA-D-RIBOSE 1-METHYLPHOSPHONATE 5-TRIPHOSPHATE DIPHOSPHATASE"/>
    <property type="match status" value="1"/>
</dbReference>
<sequence>MGKMLIKNIGTIVSGDVNKPILDGDSILIEDNIIVSIGKRIMAEDVAQVIDANGSTVLPGLFDSHVHTTLGDYAPRQNALDYIASALNGGVTTMISAGECHTPGRPNDPAGTKALAIVASKSFYKAPPAGVKVHGGALILEKGLTEKDFAELKEAGVWLVGEIGLGSVKTPEDAAVMVEWAHKYGFKVQMHTGGTSIPGSSTVSAADVMATKPDVVSHINGGPTSISLDEIDKIIEETDLAVEIVQCGNPKAAHHVFEKVKELKAFHRVIFGNDAPSGTGLIPLGILRNICFAASVSAIAPEQAICMATGNTAKVYGLNTGEIAPGKEADIVIMDAPIGSVADDALGAFAAGDIPGISIVMINGKILVTKSKNTPPAKKIAVLIK</sequence>
<accession>A0A1I4I2R5</accession>
<dbReference type="OrthoDB" id="9776455at2"/>
<dbReference type="RefSeq" id="WP_090933377.1">
    <property type="nucleotide sequence ID" value="NZ_FOTS01000006.1"/>
</dbReference>
<dbReference type="InterPro" id="IPR051781">
    <property type="entry name" value="Metallo-dep_Hydrolase"/>
</dbReference>
<dbReference type="STRING" id="1123291.SAMN04490355_100674"/>
<dbReference type="Proteomes" id="UP000199520">
    <property type="component" value="Unassembled WGS sequence"/>
</dbReference>
<reference evidence="3" key="1">
    <citation type="submission" date="2016-10" db="EMBL/GenBank/DDBJ databases">
        <authorList>
            <person name="Varghese N."/>
            <person name="Submissions S."/>
        </authorList>
    </citation>
    <scope>NUCLEOTIDE SEQUENCE [LARGE SCALE GENOMIC DNA]</scope>
    <source>
        <strain evidence="3">DSM 13327</strain>
    </source>
</reference>